<reference evidence="2 3" key="1">
    <citation type="journal article" date="2015" name="BMC Genomics">
        <title>Comparative genomics and metabolic profiling of the genus Lysobacter.</title>
        <authorList>
            <person name="de Bruijn I."/>
            <person name="Cheng X."/>
            <person name="de Jager V."/>
            <person name="Exposito R.G."/>
            <person name="Watrous J."/>
            <person name="Patel N."/>
            <person name="Postma J."/>
            <person name="Dorrestein P.C."/>
            <person name="Kobayashi D."/>
            <person name="Raaijmakers J.M."/>
        </authorList>
    </citation>
    <scope>NUCLEOTIDE SEQUENCE [LARGE SCALE GENOMIC DNA]</scope>
    <source>
        <strain evidence="2 3">76</strain>
    </source>
</reference>
<dbReference type="PATRIC" id="fig|84531.8.peg.2818"/>
<protein>
    <submittedName>
        <fullName evidence="2">Uncharacterized protein</fullName>
    </submittedName>
</protein>
<keyword evidence="3" id="KW-1185">Reference proteome</keyword>
<dbReference type="EMBL" id="CP011129">
    <property type="protein sequence ID" value="ALN80935.1"/>
    <property type="molecule type" value="Genomic_DNA"/>
</dbReference>
<gene>
    <name evidence="2" type="ORF">LA76x_2805</name>
</gene>
<name>A0A0S2FBL0_LYSAN</name>
<evidence type="ECO:0000313" key="2">
    <source>
        <dbReference type="EMBL" id="ALN80935.1"/>
    </source>
</evidence>
<proteinExistence type="predicted"/>
<evidence type="ECO:0000256" key="1">
    <source>
        <dbReference type="SAM" id="MobiDB-lite"/>
    </source>
</evidence>
<organism evidence="2 3">
    <name type="scientific">Lysobacter antibioticus</name>
    <dbReference type="NCBI Taxonomy" id="84531"/>
    <lineage>
        <taxon>Bacteria</taxon>
        <taxon>Pseudomonadati</taxon>
        <taxon>Pseudomonadota</taxon>
        <taxon>Gammaproteobacteria</taxon>
        <taxon>Lysobacterales</taxon>
        <taxon>Lysobacteraceae</taxon>
        <taxon>Lysobacter</taxon>
    </lineage>
</organism>
<dbReference type="KEGG" id="lab:LA76x_2805"/>
<dbReference type="STRING" id="84531.LA76x_2805"/>
<dbReference type="Proteomes" id="UP000060787">
    <property type="component" value="Chromosome"/>
</dbReference>
<feature type="region of interest" description="Disordered" evidence="1">
    <location>
        <begin position="36"/>
        <end position="61"/>
    </location>
</feature>
<sequence>MAHLRGAPQGKVDCNGDRSMVCKGFSLDLSKLPEWPRKTAPAYPTPKLDRSKLTTTWDRVA</sequence>
<accession>A0A0S2FBL0</accession>
<evidence type="ECO:0000313" key="3">
    <source>
        <dbReference type="Proteomes" id="UP000060787"/>
    </source>
</evidence>
<dbReference type="AlphaFoldDB" id="A0A0S2FBL0"/>